<dbReference type="SUPFAM" id="SSF81383">
    <property type="entry name" value="F-box domain"/>
    <property type="match status" value="1"/>
</dbReference>
<dbReference type="Bgee" id="ENSSSCG00000041376">
    <property type="expression patterns" value="Expressed in Ammon's horn and 3 other cell types or tissues"/>
</dbReference>
<reference evidence="3" key="1">
    <citation type="submission" date="2009-11" db="EMBL/GenBank/DDBJ databases">
        <authorList>
            <consortium name="Porcine genome sequencing project"/>
        </authorList>
    </citation>
    <scope>NUCLEOTIDE SEQUENCE [LARGE SCALE GENOMIC DNA]</scope>
    <source>
        <strain evidence="3">Duroc</strain>
    </source>
</reference>
<reference evidence="2" key="3">
    <citation type="submission" date="2025-08" db="UniProtKB">
        <authorList>
            <consortium name="Ensembl"/>
        </authorList>
    </citation>
    <scope>IDENTIFICATION</scope>
</reference>
<protein>
    <recommendedName>
        <fullName evidence="1">F-box domain-containing protein</fullName>
    </recommendedName>
</protein>
<evidence type="ECO:0000259" key="1">
    <source>
        <dbReference type="PROSITE" id="PS50181"/>
    </source>
</evidence>
<accession>A0A5G2QH53</accession>
<dbReference type="FunFam" id="1.20.1280.50:FF:000002">
    <property type="entry name" value="F-box only protein 44"/>
    <property type="match status" value="1"/>
</dbReference>
<dbReference type="InParanoid" id="A0A5G2QH53"/>
<dbReference type="Pfam" id="PF12937">
    <property type="entry name" value="F-box-like"/>
    <property type="match status" value="1"/>
</dbReference>
<dbReference type="Ensembl" id="ENSSSCT00000086083.1">
    <property type="protein sequence ID" value="ENSSSCP00000063659.1"/>
    <property type="gene ID" value="ENSSSCG00000041376.1"/>
</dbReference>
<reference evidence="2" key="2">
    <citation type="journal article" date="2020" name="Gigascience">
        <title>An improved pig reference genome sequence to enable pig genetics and genomics research.</title>
        <authorList>
            <person name="Warr A."/>
            <person name="Affara N."/>
            <person name="Aken B."/>
            <person name="Beiki H."/>
            <person name="Bickhart D.M."/>
            <person name="Billis K."/>
            <person name="Chow W."/>
            <person name="Eory L."/>
            <person name="Finlayson H.A."/>
            <person name="Flicek P."/>
            <person name="Giron C.G."/>
            <person name="Griffin D.K."/>
            <person name="Hall R."/>
            <person name="Hannum G."/>
            <person name="Hourlier T."/>
            <person name="Howe K."/>
            <person name="Hume D.A."/>
            <person name="Izuogu O."/>
            <person name="Kim K."/>
            <person name="Koren S."/>
            <person name="Liu H."/>
            <person name="Manchanda N."/>
            <person name="Martin F.J."/>
            <person name="Nonneman D.J."/>
            <person name="O'Connor R.E."/>
            <person name="Phillippy A.M."/>
            <person name="Rohrer G.A."/>
            <person name="Rosen B.D."/>
            <person name="Rund L.A."/>
            <person name="Sargent C.A."/>
            <person name="Schook L.B."/>
            <person name="Schroeder S.G."/>
            <person name="Schwartz A.S."/>
            <person name="Skinner B.M."/>
            <person name="Talbot R."/>
            <person name="Tseng E."/>
            <person name="Tuggle C.K."/>
            <person name="Watson M."/>
            <person name="Smith T.P.L."/>
            <person name="Archibald A.L."/>
        </authorList>
    </citation>
    <scope>NUCLEOTIDE SEQUENCE [LARGE SCALE GENOMIC DNA]</scope>
    <source>
        <strain evidence="2">Duroc</strain>
    </source>
</reference>
<dbReference type="InterPro" id="IPR001810">
    <property type="entry name" value="F-box_dom"/>
</dbReference>
<organism evidence="2 3">
    <name type="scientific">Sus scrofa</name>
    <name type="common">Pig</name>
    <dbReference type="NCBI Taxonomy" id="9823"/>
    <lineage>
        <taxon>Eukaryota</taxon>
        <taxon>Metazoa</taxon>
        <taxon>Chordata</taxon>
        <taxon>Craniata</taxon>
        <taxon>Vertebrata</taxon>
        <taxon>Euteleostomi</taxon>
        <taxon>Mammalia</taxon>
        <taxon>Eutheria</taxon>
        <taxon>Laurasiatheria</taxon>
        <taxon>Artiodactyla</taxon>
        <taxon>Suina</taxon>
        <taxon>Suidae</taxon>
        <taxon>Sus</taxon>
    </lineage>
</organism>
<dbReference type="SMR" id="A0A5G2QH53"/>
<dbReference type="SMART" id="SM00256">
    <property type="entry name" value="FBOX"/>
    <property type="match status" value="1"/>
</dbReference>
<keyword evidence="3" id="KW-1185">Reference proteome</keyword>
<reference evidence="2" key="4">
    <citation type="submission" date="2025-09" db="UniProtKB">
        <authorList>
            <consortium name="Ensembl"/>
        </authorList>
    </citation>
    <scope>IDENTIFICATION</scope>
</reference>
<dbReference type="STRING" id="9823.ENSSSCP00000063659"/>
<proteinExistence type="predicted"/>
<dbReference type="Proteomes" id="UP000008227">
    <property type="component" value="Chromosome 10"/>
</dbReference>
<sequence length="90" mass="10544">VATALGLNQLPSELLLMVLSQVPPRMLIRHCRQVCRRWRALVDCQDLTHLDLSSHPQRGLIWKRPGWILTQSSWARHRVPQFPHLYKTES</sequence>
<dbReference type="AlphaFoldDB" id="A0A5G2QH53"/>
<dbReference type="PROSITE" id="PS50181">
    <property type="entry name" value="FBOX"/>
    <property type="match status" value="1"/>
</dbReference>
<evidence type="ECO:0000313" key="2">
    <source>
        <dbReference type="Ensembl" id="ENSSSCP00000063659.1"/>
    </source>
</evidence>
<name>A0A5G2QH53_PIG</name>
<dbReference type="InterPro" id="IPR036047">
    <property type="entry name" value="F-box-like_dom_sf"/>
</dbReference>
<evidence type="ECO:0000313" key="3">
    <source>
        <dbReference type="Proteomes" id="UP000008227"/>
    </source>
</evidence>
<dbReference type="Gene3D" id="1.20.1280.50">
    <property type="match status" value="1"/>
</dbReference>
<feature type="domain" description="F-box" evidence="1">
    <location>
        <begin position="4"/>
        <end position="52"/>
    </location>
</feature>